<dbReference type="SUPFAM" id="SSF56672">
    <property type="entry name" value="DNA/RNA polymerases"/>
    <property type="match status" value="1"/>
</dbReference>
<keyword evidence="3" id="KW-1185">Reference proteome</keyword>
<dbReference type="Proteomes" id="UP000198211">
    <property type="component" value="Unassembled WGS sequence"/>
</dbReference>
<dbReference type="Gene3D" id="3.10.10.10">
    <property type="entry name" value="HIV Type 1 Reverse Transcriptase, subunit A, domain 1"/>
    <property type="match status" value="1"/>
</dbReference>
<proteinExistence type="predicted"/>
<dbReference type="OrthoDB" id="118603at2759"/>
<feature type="non-terminal residue" evidence="2">
    <location>
        <position position="1"/>
    </location>
</feature>
<dbReference type="InterPro" id="IPR043128">
    <property type="entry name" value="Rev_trsase/Diguanyl_cyclase"/>
</dbReference>
<dbReference type="PANTHER" id="PTHR33064:SF37">
    <property type="entry name" value="RIBONUCLEASE H"/>
    <property type="match status" value="1"/>
</dbReference>
<dbReference type="PANTHER" id="PTHR33064">
    <property type="entry name" value="POL PROTEIN"/>
    <property type="match status" value="1"/>
</dbReference>
<dbReference type="InterPro" id="IPR043502">
    <property type="entry name" value="DNA/RNA_pol_sf"/>
</dbReference>
<dbReference type="AlphaFoldDB" id="A0A225ULQ1"/>
<dbReference type="EMBL" id="NBNE01015163">
    <property type="protein sequence ID" value="OWY93945.1"/>
    <property type="molecule type" value="Genomic_DNA"/>
</dbReference>
<comment type="caution">
    <text evidence="2">The sequence shown here is derived from an EMBL/GenBank/DDBJ whole genome shotgun (WGS) entry which is preliminary data.</text>
</comment>
<sequence>VNKPQSSEYRQTNDYQPVNAMTEPIAGLIPILQHITEHVKNMAHFGLFDFIRGFWQLPLAETCWEVLSYMTDQTIYTPTRVPQGCSGAALYFQKTMENYFRALLYKHLLV</sequence>
<accession>A0A225ULQ1</accession>
<evidence type="ECO:0000313" key="2">
    <source>
        <dbReference type="EMBL" id="OWY93945.1"/>
    </source>
</evidence>
<protein>
    <submittedName>
        <fullName evidence="2">Retrovirus-related Pol Polyprotein from transposon 312</fullName>
    </submittedName>
</protein>
<dbReference type="InterPro" id="IPR000477">
    <property type="entry name" value="RT_dom"/>
</dbReference>
<gene>
    <name evidence="2" type="ORF">PHMEG_00036469</name>
</gene>
<dbReference type="Pfam" id="PF00078">
    <property type="entry name" value="RVT_1"/>
    <property type="match status" value="1"/>
</dbReference>
<dbReference type="Gene3D" id="3.30.70.270">
    <property type="match status" value="1"/>
</dbReference>
<reference evidence="3" key="1">
    <citation type="submission" date="2017-03" db="EMBL/GenBank/DDBJ databases">
        <title>Phytopthora megakarya and P. palmivora, two closely related causual agents of cacao black pod achieved similar genome size and gene model numbers by different mechanisms.</title>
        <authorList>
            <person name="Ali S."/>
            <person name="Shao J."/>
            <person name="Larry D.J."/>
            <person name="Kronmiller B."/>
            <person name="Shen D."/>
            <person name="Strem M.D."/>
            <person name="Melnick R.L."/>
            <person name="Guiltinan M.J."/>
            <person name="Tyler B.M."/>
            <person name="Meinhardt L.W."/>
            <person name="Bailey B.A."/>
        </authorList>
    </citation>
    <scope>NUCLEOTIDE SEQUENCE [LARGE SCALE GENOMIC DNA]</scope>
    <source>
        <strain evidence="3">zdho120</strain>
    </source>
</reference>
<organism evidence="2 3">
    <name type="scientific">Phytophthora megakarya</name>
    <dbReference type="NCBI Taxonomy" id="4795"/>
    <lineage>
        <taxon>Eukaryota</taxon>
        <taxon>Sar</taxon>
        <taxon>Stramenopiles</taxon>
        <taxon>Oomycota</taxon>
        <taxon>Peronosporomycetes</taxon>
        <taxon>Peronosporales</taxon>
        <taxon>Peronosporaceae</taxon>
        <taxon>Phytophthora</taxon>
    </lineage>
</organism>
<evidence type="ECO:0000259" key="1">
    <source>
        <dbReference type="Pfam" id="PF00078"/>
    </source>
</evidence>
<evidence type="ECO:0000313" key="3">
    <source>
        <dbReference type="Proteomes" id="UP000198211"/>
    </source>
</evidence>
<dbReference type="InterPro" id="IPR051320">
    <property type="entry name" value="Viral_Replic_Matur_Polypro"/>
</dbReference>
<name>A0A225ULQ1_9STRA</name>
<feature type="domain" description="Reverse transcriptase" evidence="1">
    <location>
        <begin position="2"/>
        <end position="104"/>
    </location>
</feature>